<reference evidence="1 2" key="1">
    <citation type="journal article" date="2018" name="Science">
        <title>The opium poppy genome and morphinan production.</title>
        <authorList>
            <person name="Guo L."/>
            <person name="Winzer T."/>
            <person name="Yang X."/>
            <person name="Li Y."/>
            <person name="Ning Z."/>
            <person name="He Z."/>
            <person name="Teodor R."/>
            <person name="Lu Y."/>
            <person name="Bowser T.A."/>
            <person name="Graham I.A."/>
            <person name="Ye K."/>
        </authorList>
    </citation>
    <scope>NUCLEOTIDE SEQUENCE [LARGE SCALE GENOMIC DNA]</scope>
    <source>
        <strain evidence="2">cv. HN1</strain>
        <tissue evidence="1">Leaves</tissue>
    </source>
</reference>
<accession>A0A4Y7INK8</accession>
<protein>
    <submittedName>
        <fullName evidence="1">Uncharacterized protein</fullName>
    </submittedName>
</protein>
<organism evidence="1 2">
    <name type="scientific">Papaver somniferum</name>
    <name type="common">Opium poppy</name>
    <dbReference type="NCBI Taxonomy" id="3469"/>
    <lineage>
        <taxon>Eukaryota</taxon>
        <taxon>Viridiplantae</taxon>
        <taxon>Streptophyta</taxon>
        <taxon>Embryophyta</taxon>
        <taxon>Tracheophyta</taxon>
        <taxon>Spermatophyta</taxon>
        <taxon>Magnoliopsida</taxon>
        <taxon>Ranunculales</taxon>
        <taxon>Papaveraceae</taxon>
        <taxon>Papaveroideae</taxon>
        <taxon>Papaver</taxon>
    </lineage>
</organism>
<dbReference type="Gramene" id="RZC49068">
    <property type="protein sequence ID" value="RZC49068"/>
    <property type="gene ID" value="C5167_017499"/>
</dbReference>
<evidence type="ECO:0000313" key="1">
    <source>
        <dbReference type="EMBL" id="RZC49068.1"/>
    </source>
</evidence>
<name>A0A4Y7INK8_PAPSO</name>
<dbReference type="AlphaFoldDB" id="A0A4Y7INK8"/>
<gene>
    <name evidence="1" type="ORF">C5167_017499</name>
</gene>
<dbReference type="EMBL" id="CM010716">
    <property type="protein sequence ID" value="RZC49068.1"/>
    <property type="molecule type" value="Genomic_DNA"/>
</dbReference>
<keyword evidence="2" id="KW-1185">Reference proteome</keyword>
<sequence length="104" mass="11857">MSTTSLQFSTTLTHSTTNKDETAVGGDELMCMNSLTRKQRICSFQEMRKQMVNDVDMVVLKKRVQLVTVLDGNLEKKQHKWLKNGGDDVAANDEQNWCHGFLCF</sequence>
<dbReference type="Proteomes" id="UP000316621">
    <property type="component" value="Chromosome 2"/>
</dbReference>
<proteinExistence type="predicted"/>
<evidence type="ECO:0000313" key="2">
    <source>
        <dbReference type="Proteomes" id="UP000316621"/>
    </source>
</evidence>